<dbReference type="STRING" id="1555241.A0A4P9WYC8"/>
<protein>
    <submittedName>
        <fullName evidence="1">Uncharacterized protein</fullName>
    </submittedName>
</protein>
<dbReference type="Pfam" id="PF12824">
    <property type="entry name" value="MRP-L20"/>
    <property type="match status" value="1"/>
</dbReference>
<dbReference type="AlphaFoldDB" id="A0A4P9WYC8"/>
<evidence type="ECO:0000313" key="1">
    <source>
        <dbReference type="EMBL" id="RKO98519.1"/>
    </source>
</evidence>
<dbReference type="Proteomes" id="UP000274922">
    <property type="component" value="Unassembled WGS sequence"/>
</dbReference>
<gene>
    <name evidence="1" type="ORF">CXG81DRAFT_21260</name>
</gene>
<organism evidence="1 2">
    <name type="scientific">Caulochytrium protostelioides</name>
    <dbReference type="NCBI Taxonomy" id="1555241"/>
    <lineage>
        <taxon>Eukaryota</taxon>
        <taxon>Fungi</taxon>
        <taxon>Fungi incertae sedis</taxon>
        <taxon>Chytridiomycota</taxon>
        <taxon>Chytridiomycota incertae sedis</taxon>
        <taxon>Chytridiomycetes</taxon>
        <taxon>Caulochytriales</taxon>
        <taxon>Caulochytriaceae</taxon>
        <taxon>Caulochytrium</taxon>
    </lineage>
</organism>
<reference evidence="2" key="1">
    <citation type="journal article" date="2018" name="Nat. Microbiol.">
        <title>Leveraging single-cell genomics to expand the fungal tree of life.</title>
        <authorList>
            <person name="Ahrendt S.R."/>
            <person name="Quandt C.A."/>
            <person name="Ciobanu D."/>
            <person name="Clum A."/>
            <person name="Salamov A."/>
            <person name="Andreopoulos B."/>
            <person name="Cheng J.F."/>
            <person name="Woyke T."/>
            <person name="Pelin A."/>
            <person name="Henrissat B."/>
            <person name="Reynolds N.K."/>
            <person name="Benny G.L."/>
            <person name="Smith M.E."/>
            <person name="James T.Y."/>
            <person name="Grigoriev I.V."/>
        </authorList>
    </citation>
    <scope>NUCLEOTIDE SEQUENCE [LARGE SCALE GENOMIC DNA]</scope>
    <source>
        <strain evidence="2">ATCC 52028</strain>
    </source>
</reference>
<dbReference type="EMBL" id="ML014413">
    <property type="protein sequence ID" value="RKO98519.1"/>
    <property type="molecule type" value="Genomic_DNA"/>
</dbReference>
<accession>A0A4P9WYC8</accession>
<evidence type="ECO:0000313" key="2">
    <source>
        <dbReference type="Proteomes" id="UP000274922"/>
    </source>
</evidence>
<keyword evidence="2" id="KW-1185">Reference proteome</keyword>
<dbReference type="OrthoDB" id="6021263at2759"/>
<name>A0A4P9WYC8_9FUNG</name>
<proteinExistence type="predicted"/>
<sequence length="193" mass="20499">MYGLCARPLCRPLARAATAVPYRTFYTYHPAPPPASSSASGAAAATTTTTTESVVLDDGSVLLTRPSVSTSLKDAALAKLPPPVRPIDPAVAAGEVQAVLPRADVALCRRLRSEDPQQWTVAALAARFNTTPLAILRATSAQARDLPGAPAVGGPVFTAYKQSLAQREDAAFERASRRHQQKLLDRVRAKATW</sequence>